<feature type="signal peptide" evidence="1">
    <location>
        <begin position="1"/>
        <end position="29"/>
    </location>
</feature>
<organism evidence="2 3">
    <name type="scientific">Nocardioides eburneiflavus</name>
    <dbReference type="NCBI Taxonomy" id="2518372"/>
    <lineage>
        <taxon>Bacteria</taxon>
        <taxon>Bacillati</taxon>
        <taxon>Actinomycetota</taxon>
        <taxon>Actinomycetes</taxon>
        <taxon>Propionibacteriales</taxon>
        <taxon>Nocardioidaceae</taxon>
        <taxon>Nocardioides</taxon>
    </lineage>
</organism>
<feature type="chain" id="PRO_5039675368" evidence="1">
    <location>
        <begin position="30"/>
        <end position="92"/>
    </location>
</feature>
<dbReference type="EMBL" id="SRRO01000001">
    <property type="protein sequence ID" value="TGN64467.1"/>
    <property type="molecule type" value="Genomic_DNA"/>
</dbReference>
<proteinExistence type="predicted"/>
<reference evidence="2 3" key="1">
    <citation type="submission" date="2019-04" db="EMBL/GenBank/DDBJ databases">
        <title>Three New Species of Nocardioides, Nocardioides euryhalodurans sp. nov., Nocardioides seonyuensis sp. nov. and Nocardioides eburneoflavus sp. nov. Isolated from Soil.</title>
        <authorList>
            <person name="Roh S.G."/>
            <person name="Lee C."/>
            <person name="Kim M.-K."/>
            <person name="Kim S.B."/>
        </authorList>
    </citation>
    <scope>NUCLEOTIDE SEQUENCE [LARGE SCALE GENOMIC DNA]</scope>
    <source>
        <strain evidence="2 3">MMS17-SY213</strain>
    </source>
</reference>
<dbReference type="RefSeq" id="WP_135838977.1">
    <property type="nucleotide sequence ID" value="NZ_SRRO01000001.1"/>
</dbReference>
<accession>A0A4Z1CGK7</accession>
<keyword evidence="1" id="KW-0732">Signal</keyword>
<sequence>MFTIGRTITTTAIATTAAAVTFVFPGPGAAIPVDDVPAPHTDTVMVERPCYMTRPGWNTPGGWEQPVCHTEVRARVADPAPAVRRLAEDHMP</sequence>
<keyword evidence="3" id="KW-1185">Reference proteome</keyword>
<evidence type="ECO:0000313" key="3">
    <source>
        <dbReference type="Proteomes" id="UP000297496"/>
    </source>
</evidence>
<evidence type="ECO:0000313" key="2">
    <source>
        <dbReference type="EMBL" id="TGN64467.1"/>
    </source>
</evidence>
<comment type="caution">
    <text evidence="2">The sequence shown here is derived from an EMBL/GenBank/DDBJ whole genome shotgun (WGS) entry which is preliminary data.</text>
</comment>
<dbReference type="AlphaFoldDB" id="A0A4Z1CGK7"/>
<name>A0A4Z1CGK7_9ACTN</name>
<evidence type="ECO:0000256" key="1">
    <source>
        <dbReference type="SAM" id="SignalP"/>
    </source>
</evidence>
<protein>
    <submittedName>
        <fullName evidence="2">Uncharacterized protein</fullName>
    </submittedName>
</protein>
<gene>
    <name evidence="2" type="ORF">EXE59_11210</name>
</gene>
<dbReference type="Proteomes" id="UP000297496">
    <property type="component" value="Unassembled WGS sequence"/>
</dbReference>